<keyword evidence="3" id="KW-1185">Reference proteome</keyword>
<protein>
    <recommendedName>
        <fullName evidence="4">Secreted protein</fullName>
    </recommendedName>
</protein>
<keyword evidence="1" id="KW-1133">Transmembrane helix</keyword>
<dbReference type="EMBL" id="JBBPBM010000015">
    <property type="protein sequence ID" value="KAK8559149.1"/>
    <property type="molecule type" value="Genomic_DNA"/>
</dbReference>
<dbReference type="Proteomes" id="UP001472677">
    <property type="component" value="Unassembled WGS sequence"/>
</dbReference>
<evidence type="ECO:0000313" key="3">
    <source>
        <dbReference type="Proteomes" id="UP001472677"/>
    </source>
</evidence>
<gene>
    <name evidence="2" type="ORF">V6N12_042431</name>
</gene>
<feature type="transmembrane region" description="Helical" evidence="1">
    <location>
        <begin position="131"/>
        <end position="156"/>
    </location>
</feature>
<evidence type="ECO:0000256" key="1">
    <source>
        <dbReference type="SAM" id="Phobius"/>
    </source>
</evidence>
<accession>A0ABR2EES0</accession>
<evidence type="ECO:0008006" key="4">
    <source>
        <dbReference type="Google" id="ProtNLM"/>
    </source>
</evidence>
<sequence length="159" mass="17568">MCFPFFWRWLRWWSEGYIRSASPSVWPVVCLLPPGVPRTGLGSPLTRSSLSLLLGVAFWHDVDRGGARRPWLAAPMHDYLEGPRMGPGSLPFHLGLFFTTRAPLSCCPTSSGTDPSARSLPIYLGVHRFPCVYVCFYVVIAWLSSGLLLCVCPAPSADP</sequence>
<proteinExistence type="predicted"/>
<name>A0ABR2EES0_9ROSI</name>
<reference evidence="2 3" key="1">
    <citation type="journal article" date="2024" name="G3 (Bethesda)">
        <title>Genome assembly of Hibiscus sabdariffa L. provides insights into metabolisms of medicinal natural products.</title>
        <authorList>
            <person name="Kim T."/>
        </authorList>
    </citation>
    <scope>NUCLEOTIDE SEQUENCE [LARGE SCALE GENOMIC DNA]</scope>
    <source>
        <strain evidence="2">TK-2024</strain>
        <tissue evidence="2">Old leaves</tissue>
    </source>
</reference>
<keyword evidence="1" id="KW-0812">Transmembrane</keyword>
<evidence type="ECO:0000313" key="2">
    <source>
        <dbReference type="EMBL" id="KAK8559149.1"/>
    </source>
</evidence>
<organism evidence="2 3">
    <name type="scientific">Hibiscus sabdariffa</name>
    <name type="common">roselle</name>
    <dbReference type="NCBI Taxonomy" id="183260"/>
    <lineage>
        <taxon>Eukaryota</taxon>
        <taxon>Viridiplantae</taxon>
        <taxon>Streptophyta</taxon>
        <taxon>Embryophyta</taxon>
        <taxon>Tracheophyta</taxon>
        <taxon>Spermatophyta</taxon>
        <taxon>Magnoliopsida</taxon>
        <taxon>eudicotyledons</taxon>
        <taxon>Gunneridae</taxon>
        <taxon>Pentapetalae</taxon>
        <taxon>rosids</taxon>
        <taxon>malvids</taxon>
        <taxon>Malvales</taxon>
        <taxon>Malvaceae</taxon>
        <taxon>Malvoideae</taxon>
        <taxon>Hibiscus</taxon>
    </lineage>
</organism>
<keyword evidence="1" id="KW-0472">Membrane</keyword>
<comment type="caution">
    <text evidence="2">The sequence shown here is derived from an EMBL/GenBank/DDBJ whole genome shotgun (WGS) entry which is preliminary data.</text>
</comment>